<dbReference type="Proteomes" id="UP001363151">
    <property type="component" value="Unassembled WGS sequence"/>
</dbReference>
<name>A0ABR1FJK6_AURAN</name>
<dbReference type="PANTHER" id="PTHR11102">
    <property type="entry name" value="SEL-1-LIKE PROTEIN"/>
    <property type="match status" value="1"/>
</dbReference>
<proteinExistence type="inferred from homology"/>
<dbReference type="InterPro" id="IPR011990">
    <property type="entry name" value="TPR-like_helical_dom_sf"/>
</dbReference>
<gene>
    <name evidence="2" type="ORF">SO694_00031242</name>
</gene>
<sequence length="193" mass="21293">MAPRRERPEEGIGNVGGAMSQLTAELGMQATKDLAIELRNTKKMAIKNQLAIALTSWLMGAKKDKVWTEETAAEHWAADAKDAKSVRLLGCAYETGRGKERDDRAARRCFLKAAMMGDPTAMRYVAGCYLRGVGGDVNYDEAFRWYRKAVHAGDVKAQANLADMLDEGQGCDRDASEAQTYYRAYRKGVCLGD</sequence>
<dbReference type="SMART" id="SM00671">
    <property type="entry name" value="SEL1"/>
    <property type="match status" value="3"/>
</dbReference>
<comment type="caution">
    <text evidence="2">The sequence shown here is derived from an EMBL/GenBank/DDBJ whole genome shotgun (WGS) entry which is preliminary data.</text>
</comment>
<dbReference type="InterPro" id="IPR006597">
    <property type="entry name" value="Sel1-like"/>
</dbReference>
<keyword evidence="3" id="KW-1185">Reference proteome</keyword>
<dbReference type="Gene3D" id="1.25.40.10">
    <property type="entry name" value="Tetratricopeptide repeat domain"/>
    <property type="match status" value="1"/>
</dbReference>
<dbReference type="Pfam" id="PF08238">
    <property type="entry name" value="Sel1"/>
    <property type="match status" value="3"/>
</dbReference>
<dbReference type="PANTHER" id="PTHR11102:SF160">
    <property type="entry name" value="ERAD-ASSOCIATED E3 UBIQUITIN-PROTEIN LIGASE COMPONENT HRD3"/>
    <property type="match status" value="1"/>
</dbReference>
<comment type="similarity">
    <text evidence="1">Belongs to the sel-1 family.</text>
</comment>
<dbReference type="SUPFAM" id="SSF81901">
    <property type="entry name" value="HCP-like"/>
    <property type="match status" value="1"/>
</dbReference>
<dbReference type="InterPro" id="IPR050767">
    <property type="entry name" value="Sel1_AlgK"/>
</dbReference>
<evidence type="ECO:0000313" key="2">
    <source>
        <dbReference type="EMBL" id="KAK7232067.1"/>
    </source>
</evidence>
<protein>
    <recommendedName>
        <fullName evidence="4">Sel1 repeat family protein</fullName>
    </recommendedName>
</protein>
<evidence type="ECO:0000313" key="3">
    <source>
        <dbReference type="Proteomes" id="UP001363151"/>
    </source>
</evidence>
<evidence type="ECO:0000256" key="1">
    <source>
        <dbReference type="ARBA" id="ARBA00038101"/>
    </source>
</evidence>
<dbReference type="EMBL" id="JBBJCI010000371">
    <property type="protein sequence ID" value="KAK7232067.1"/>
    <property type="molecule type" value="Genomic_DNA"/>
</dbReference>
<evidence type="ECO:0008006" key="4">
    <source>
        <dbReference type="Google" id="ProtNLM"/>
    </source>
</evidence>
<organism evidence="2 3">
    <name type="scientific">Aureococcus anophagefferens</name>
    <name type="common">Harmful bloom alga</name>
    <dbReference type="NCBI Taxonomy" id="44056"/>
    <lineage>
        <taxon>Eukaryota</taxon>
        <taxon>Sar</taxon>
        <taxon>Stramenopiles</taxon>
        <taxon>Ochrophyta</taxon>
        <taxon>Pelagophyceae</taxon>
        <taxon>Pelagomonadales</taxon>
        <taxon>Pelagomonadaceae</taxon>
        <taxon>Aureococcus</taxon>
    </lineage>
</organism>
<accession>A0ABR1FJK6</accession>
<reference evidence="2 3" key="1">
    <citation type="submission" date="2024-03" db="EMBL/GenBank/DDBJ databases">
        <title>Aureococcus anophagefferens CCMP1851 and Kratosvirus quantuckense: Draft genome of a second virus-susceptible host strain in the model system.</title>
        <authorList>
            <person name="Chase E."/>
            <person name="Truchon A.R."/>
            <person name="Schepens W."/>
            <person name="Wilhelm S.W."/>
        </authorList>
    </citation>
    <scope>NUCLEOTIDE SEQUENCE [LARGE SCALE GENOMIC DNA]</scope>
    <source>
        <strain evidence="2 3">CCMP1851</strain>
    </source>
</reference>